<dbReference type="CDD" id="cd03801">
    <property type="entry name" value="GT4_PimA-like"/>
    <property type="match status" value="1"/>
</dbReference>
<evidence type="ECO:0000259" key="2">
    <source>
        <dbReference type="PROSITE" id="PS50017"/>
    </source>
</evidence>
<dbReference type="SUPFAM" id="SSF47986">
    <property type="entry name" value="DEATH domain"/>
    <property type="match status" value="2"/>
</dbReference>
<name>A0ABN8M7C2_9CNID</name>
<evidence type="ECO:0000313" key="3">
    <source>
        <dbReference type="EMBL" id="CAH3024133.1"/>
    </source>
</evidence>
<feature type="compositionally biased region" description="Basic and acidic residues" evidence="1">
    <location>
        <begin position="425"/>
        <end position="447"/>
    </location>
</feature>
<dbReference type="EMBL" id="CALNXI010000290">
    <property type="protein sequence ID" value="CAH3024133.1"/>
    <property type="molecule type" value="Genomic_DNA"/>
</dbReference>
<dbReference type="SUPFAM" id="SSF53756">
    <property type="entry name" value="UDP-Glycosyltransferase/glycogen phosphorylase"/>
    <property type="match status" value="2"/>
</dbReference>
<protein>
    <recommendedName>
        <fullName evidence="2">Death domain-containing protein</fullName>
    </recommendedName>
</protein>
<dbReference type="Pfam" id="PF00531">
    <property type="entry name" value="Death"/>
    <property type="match status" value="2"/>
</dbReference>
<dbReference type="Pfam" id="PF20706">
    <property type="entry name" value="GT4-conflict"/>
    <property type="match status" value="2"/>
</dbReference>
<dbReference type="PANTHER" id="PTHR12526">
    <property type="entry name" value="GLYCOSYLTRANSFERASE"/>
    <property type="match status" value="1"/>
</dbReference>
<feature type="compositionally biased region" description="Polar residues" evidence="1">
    <location>
        <begin position="481"/>
        <end position="493"/>
    </location>
</feature>
<sequence>KKEGILKLLLATNTEGWKIMLNDQLVIELANNPRVKVYRLVPRSTQEQRDQAKKSNIELVNAKKRIGYSEEELIAYPPDDLDIDILIMHSYGHNLGKQAQDIKEKKNCKWVHVVHTISAELANYMQKVSSTDAANPDWLSDHELQLALCEEADIIIAIGPKVADAYKGALRHCGKHKDVITMTPGIIHDLASVHTVCEGGEKFHVMISATYPSKYFRVKGCDIAATAITLLKDLSYNLIFVVLPNDNAEVLRSQLKGLISLSQFTVKHVPRSTENWRKELCQVDLVILPSAEGFGTSCVRAISAGVPVLSSGNSGFGMALKKLPSGKMHTTHDCKFPDLALNFRIIIIIPVNFLLTKFQVMTQENFIGIKKVITEGKILDLFIKMISSFLFFNKESQKVGVEHTEKITQAVKYTESGMQQLEIKNLGEQEHDPVDEGDKNPDSRMGQENEECVESEGDKLHMPHHEEGIGVTKTSVEETGVTDQKSDSLGQTNFAHDAVDGGVSLQTKRSRLSTNVKNIPYALLGRICLKLNTISDLHFNDFRMLGELMEIERDFIEFCAQPRNSNPTHKILTRWWQKTREPTVEKLIEMLKNEDMQRMDVVEILEDWVEKGDSKYLEMTLNVTLASDSDGWNKIVNEQLVVELAKDKRLKVSGFVPRNTQEQKDHAESINIKLVDAEDFFGYPAIELLAHPPDSLDIDILLIHSVGPALGRQAQVIKKHKKCKWAQVVHIACEDVHEFSKSADKNDRKLQAELCGKADVIIAIGPKVAEECKRFLRCYGKHGDVFELTPGIIENPHIRQVYEDTGTFYVLFSGSWIYFEAKGGDIAAQAIKFLNASSYHLIVALRPCERENEEKIKQALHDEGIDHHQVSVRISESHQDWWKWLCEVDLIIKPSRAEGFGMSGLLAISANLPVLISTYSGLGVVLKKMSSGKKHVVESRDPQVWADRIREIKEKGKETRWMEAEELRKEYMMQFSWKEQCDQLVEKFSGMVQQVDVKEIRYLFTSLLLMTVSYSNLAVEDSNLEKNEKASHQDESQALKRLSTKVKEIPLTVFSQVCVKLNVKQMGFNDFRMLAEKVGLKRYETENIDQRYQNPTEEIVNVWSQKGQATVAKLIEWLKEDSFQRIDVVEILEGWVNERPSQ</sequence>
<dbReference type="Proteomes" id="UP001159427">
    <property type="component" value="Unassembled WGS sequence"/>
</dbReference>
<feature type="compositionally biased region" description="Basic and acidic residues" evidence="1">
    <location>
        <begin position="456"/>
        <end position="468"/>
    </location>
</feature>
<accession>A0ABN8M7C2</accession>
<evidence type="ECO:0000256" key="1">
    <source>
        <dbReference type="SAM" id="MobiDB-lite"/>
    </source>
</evidence>
<feature type="domain" description="Death" evidence="2">
    <location>
        <begin position="1070"/>
        <end position="1120"/>
    </location>
</feature>
<dbReference type="Gene3D" id="1.10.533.10">
    <property type="entry name" value="Death Domain, Fas"/>
    <property type="match status" value="2"/>
</dbReference>
<keyword evidence="4" id="KW-1185">Reference proteome</keyword>
<dbReference type="PROSITE" id="PS50017">
    <property type="entry name" value="DEATH_DOMAIN"/>
    <property type="match status" value="1"/>
</dbReference>
<dbReference type="InterPro" id="IPR000488">
    <property type="entry name" value="Death_dom"/>
</dbReference>
<gene>
    <name evidence="3" type="ORF">PEVE_00021731</name>
</gene>
<comment type="caution">
    <text evidence="3">The sequence shown here is derived from an EMBL/GenBank/DDBJ whole genome shotgun (WGS) entry which is preliminary data.</text>
</comment>
<reference evidence="3 4" key="1">
    <citation type="submission" date="2022-05" db="EMBL/GenBank/DDBJ databases">
        <authorList>
            <consortium name="Genoscope - CEA"/>
            <person name="William W."/>
        </authorList>
    </citation>
    <scope>NUCLEOTIDE SEQUENCE [LARGE SCALE GENOMIC DNA]</scope>
</reference>
<feature type="region of interest" description="Disordered" evidence="1">
    <location>
        <begin position="425"/>
        <end position="493"/>
    </location>
</feature>
<feature type="non-terminal residue" evidence="3">
    <location>
        <position position="1"/>
    </location>
</feature>
<organism evidence="3 4">
    <name type="scientific">Porites evermanni</name>
    <dbReference type="NCBI Taxonomy" id="104178"/>
    <lineage>
        <taxon>Eukaryota</taxon>
        <taxon>Metazoa</taxon>
        <taxon>Cnidaria</taxon>
        <taxon>Anthozoa</taxon>
        <taxon>Hexacorallia</taxon>
        <taxon>Scleractinia</taxon>
        <taxon>Fungiina</taxon>
        <taxon>Poritidae</taxon>
        <taxon>Porites</taxon>
    </lineage>
</organism>
<evidence type="ECO:0000313" key="4">
    <source>
        <dbReference type="Proteomes" id="UP001159427"/>
    </source>
</evidence>
<dbReference type="InterPro" id="IPR011029">
    <property type="entry name" value="DEATH-like_dom_sf"/>
</dbReference>
<proteinExistence type="predicted"/>
<dbReference type="Gene3D" id="3.40.50.2000">
    <property type="entry name" value="Glycogen Phosphorylase B"/>
    <property type="match status" value="3"/>
</dbReference>